<evidence type="ECO:0000256" key="8">
    <source>
        <dbReference type="ARBA" id="ARBA00023242"/>
    </source>
</evidence>
<dbReference type="Gene3D" id="1.10.750.20">
    <property type="entry name" value="SOCS box"/>
    <property type="match status" value="1"/>
</dbReference>
<keyword evidence="5" id="KW-0734">Signal transduction inhibitor</keyword>
<dbReference type="GO" id="GO:0005634">
    <property type="term" value="C:nucleus"/>
    <property type="evidence" value="ECO:0007669"/>
    <property type="project" value="UniProtKB-SubCell"/>
</dbReference>
<evidence type="ECO:0000313" key="18">
    <source>
        <dbReference type="Proteomes" id="UP001178461"/>
    </source>
</evidence>
<evidence type="ECO:0000313" key="17">
    <source>
        <dbReference type="EMBL" id="CAI5791976.1"/>
    </source>
</evidence>
<protein>
    <recommendedName>
        <fullName evidence="12">Suppressor of cytokine signaling 1</fullName>
    </recommendedName>
</protein>
<keyword evidence="8" id="KW-0539">Nucleus</keyword>
<proteinExistence type="inferred from homology"/>
<evidence type="ECO:0000256" key="5">
    <source>
        <dbReference type="ARBA" id="ARBA00022700"/>
    </source>
</evidence>
<sequence length="351" mass="38344">MRVASAPPPAPSPPEAPLMLPGRKAKVFGEEAQARETAAASTGTAASVPRSSAPRRGFAAARADDAAAEPRQGGSSSSSSSQRRRCHGRALEGDSSDCGGDGHPSQECRSPRVKKQRRVPEESPIAVVLPRPRRLWKTTPAGPVCRMVAHSSVTPENGIATGLRCRLEPPLRDALQARVPHALGCASAAPRDTHFHTFRSQADFSTIIRTSALLDECGFYWGPLSVNVAHEKLKGEPLGTFLIRDSRQKNCFFTISVKTATGPTSIRVVFQAGRFSLDGSKEVFDCLFQLLEHYVSSPRKALVAPLRKERMRSLQELCRKNIVATYGRENLRRIPLNPVLKDYLESFPFKL</sequence>
<evidence type="ECO:0000259" key="16">
    <source>
        <dbReference type="PROSITE" id="PS50225"/>
    </source>
</evidence>
<feature type="compositionally biased region" description="Pro residues" evidence="14">
    <location>
        <begin position="1"/>
        <end position="16"/>
    </location>
</feature>
<evidence type="ECO:0000256" key="9">
    <source>
        <dbReference type="ARBA" id="ARBA00023329"/>
    </source>
</evidence>
<dbReference type="InterPro" id="IPR036036">
    <property type="entry name" value="SOCS_box-like_dom_sf"/>
</dbReference>
<evidence type="ECO:0000256" key="11">
    <source>
        <dbReference type="ARBA" id="ARBA00061358"/>
    </source>
</evidence>
<keyword evidence="7 13" id="KW-0727">SH2 domain</keyword>
<dbReference type="GO" id="GO:0032502">
    <property type="term" value="P:developmental process"/>
    <property type="evidence" value="ECO:0007669"/>
    <property type="project" value="UniProtKB-ARBA"/>
</dbReference>
<keyword evidence="6" id="KW-0833">Ubl conjugation pathway</keyword>
<dbReference type="Gene3D" id="3.30.505.10">
    <property type="entry name" value="SH2 domain"/>
    <property type="match status" value="1"/>
</dbReference>
<evidence type="ECO:0000256" key="12">
    <source>
        <dbReference type="ARBA" id="ARBA00070644"/>
    </source>
</evidence>
<feature type="compositionally biased region" description="Low complexity" evidence="14">
    <location>
        <begin position="37"/>
        <end position="61"/>
    </location>
</feature>
<dbReference type="Pfam" id="PF07525">
    <property type="entry name" value="SOCS_box"/>
    <property type="match status" value="1"/>
</dbReference>
<evidence type="ECO:0000256" key="7">
    <source>
        <dbReference type="ARBA" id="ARBA00022999"/>
    </source>
</evidence>
<gene>
    <name evidence="17" type="ORF">PODLI_1B023432</name>
</gene>
<dbReference type="Pfam" id="PF00017">
    <property type="entry name" value="SH2"/>
    <property type="match status" value="1"/>
</dbReference>
<comment type="similarity">
    <text evidence="11">Belongs to the SOCS1 family.</text>
</comment>
<evidence type="ECO:0000256" key="13">
    <source>
        <dbReference type="PROSITE-ProRule" id="PRU00191"/>
    </source>
</evidence>
<dbReference type="PANTHER" id="PTHR10155">
    <property type="entry name" value="PHOSPHATIDYLINOSITOL 3-KINASE REGULATORY SUBUNIT"/>
    <property type="match status" value="1"/>
</dbReference>
<dbReference type="FunFam" id="3.30.505.10:FF:000054">
    <property type="entry name" value="Suppressor of cytokine signaling 1"/>
    <property type="match status" value="1"/>
</dbReference>
<evidence type="ECO:0000256" key="2">
    <source>
        <dbReference type="ARBA" id="ARBA00004541"/>
    </source>
</evidence>
<evidence type="ECO:0000256" key="1">
    <source>
        <dbReference type="ARBA" id="ARBA00004123"/>
    </source>
</evidence>
<dbReference type="GO" id="GO:0046935">
    <property type="term" value="F:1-phosphatidylinositol-3-kinase regulator activity"/>
    <property type="evidence" value="ECO:0007669"/>
    <property type="project" value="TreeGrafter"/>
</dbReference>
<accession>A0AA35L8Y1</accession>
<feature type="region of interest" description="Disordered" evidence="14">
    <location>
        <begin position="1"/>
        <end position="126"/>
    </location>
</feature>
<dbReference type="PROSITE" id="PS50225">
    <property type="entry name" value="SOCS"/>
    <property type="match status" value="1"/>
</dbReference>
<dbReference type="SMART" id="SM00969">
    <property type="entry name" value="SOCS_box"/>
    <property type="match status" value="1"/>
</dbReference>
<comment type="subcellular location">
    <subcellularLocation>
        <location evidence="2">Cytoplasmic vesicle</location>
    </subcellularLocation>
    <subcellularLocation>
        <location evidence="1">Nucleus</location>
    </subcellularLocation>
</comment>
<dbReference type="CDD" id="cd10382">
    <property type="entry name" value="SH2_SOCS1"/>
    <property type="match status" value="1"/>
</dbReference>
<keyword evidence="4" id="KW-0341">Growth regulation</keyword>
<dbReference type="SMART" id="SM00252">
    <property type="entry name" value="SH2"/>
    <property type="match status" value="1"/>
</dbReference>
<feature type="domain" description="SH2" evidence="15">
    <location>
        <begin position="219"/>
        <end position="310"/>
    </location>
</feature>
<dbReference type="SUPFAM" id="SSF55550">
    <property type="entry name" value="SH2 domain"/>
    <property type="match status" value="1"/>
</dbReference>
<keyword evidence="9" id="KW-0968">Cytoplasmic vesicle</keyword>
<evidence type="ECO:0000256" key="14">
    <source>
        <dbReference type="SAM" id="MobiDB-lite"/>
    </source>
</evidence>
<dbReference type="PROSITE" id="PS50001">
    <property type="entry name" value="SH2"/>
    <property type="match status" value="1"/>
</dbReference>
<dbReference type="AlphaFoldDB" id="A0AA35L8Y1"/>
<dbReference type="InterPro" id="IPR001496">
    <property type="entry name" value="SOCS_box"/>
</dbReference>
<dbReference type="Proteomes" id="UP001178461">
    <property type="component" value="Chromosome 14"/>
</dbReference>
<dbReference type="GO" id="GO:0005942">
    <property type="term" value="C:phosphatidylinositol 3-kinase complex"/>
    <property type="evidence" value="ECO:0007669"/>
    <property type="project" value="TreeGrafter"/>
</dbReference>
<organism evidence="17 18">
    <name type="scientific">Podarcis lilfordi</name>
    <name type="common">Lilford's wall lizard</name>
    <dbReference type="NCBI Taxonomy" id="74358"/>
    <lineage>
        <taxon>Eukaryota</taxon>
        <taxon>Metazoa</taxon>
        <taxon>Chordata</taxon>
        <taxon>Craniata</taxon>
        <taxon>Vertebrata</taxon>
        <taxon>Euteleostomi</taxon>
        <taxon>Lepidosauria</taxon>
        <taxon>Squamata</taxon>
        <taxon>Bifurcata</taxon>
        <taxon>Unidentata</taxon>
        <taxon>Episquamata</taxon>
        <taxon>Laterata</taxon>
        <taxon>Lacertibaenia</taxon>
        <taxon>Lacertidae</taxon>
        <taxon>Podarcis</taxon>
    </lineage>
</organism>
<keyword evidence="18" id="KW-1185">Reference proteome</keyword>
<feature type="domain" description="SOCS box" evidence="16">
    <location>
        <begin position="301"/>
        <end position="350"/>
    </location>
</feature>
<dbReference type="EMBL" id="OX395139">
    <property type="protein sequence ID" value="CAI5791976.1"/>
    <property type="molecule type" value="Genomic_DNA"/>
</dbReference>
<comment type="function">
    <text evidence="10">Essential negative regulator of type I and type II interferon (IFN) signaling, as well as that of other cytokines, including IL2, IL4, IL6 and leukemia inhibitory factor (LIF). Downregulates cytokine signaling by inhibiting the JAK/STAT signaling pathway. Acts by binding to JAK proteins and to IFNGR1 and inhibiting their kinase activity. In vitro, suppresses Tec protein-tyrosine activity. Regulates IFN-gamma (IFNG)-mediated sensory neuron survival. Probable substrate recognition component of an ECS (Elongin BC-CUL2/5-SOCS-box protein) E3 ubiquitin ligase complex which mediates the ubiquitination and subsequent proteasomal degradation of target proteins.</text>
</comment>
<evidence type="ECO:0000256" key="10">
    <source>
        <dbReference type="ARBA" id="ARBA00058034"/>
    </source>
</evidence>
<feature type="compositionally biased region" description="Low complexity" evidence="14">
    <location>
        <begin position="71"/>
        <end position="81"/>
    </location>
</feature>
<dbReference type="GO" id="GO:0046854">
    <property type="term" value="P:phosphatidylinositol phosphate biosynthetic process"/>
    <property type="evidence" value="ECO:0007669"/>
    <property type="project" value="TreeGrafter"/>
</dbReference>
<name>A0AA35L8Y1_9SAUR</name>
<dbReference type="InterPro" id="IPR036860">
    <property type="entry name" value="SH2_dom_sf"/>
</dbReference>
<evidence type="ECO:0000259" key="15">
    <source>
        <dbReference type="PROSITE" id="PS50001"/>
    </source>
</evidence>
<dbReference type="PANTHER" id="PTHR10155:SF4">
    <property type="entry name" value="SUPPRESSOR OF CYTOKINE SIGNALING 1"/>
    <property type="match status" value="1"/>
</dbReference>
<evidence type="ECO:0000256" key="3">
    <source>
        <dbReference type="ARBA" id="ARBA00004906"/>
    </source>
</evidence>
<reference evidence="17" key="1">
    <citation type="submission" date="2022-12" db="EMBL/GenBank/DDBJ databases">
        <authorList>
            <person name="Alioto T."/>
            <person name="Alioto T."/>
            <person name="Gomez Garrido J."/>
        </authorList>
    </citation>
    <scope>NUCLEOTIDE SEQUENCE</scope>
</reference>
<evidence type="ECO:0000256" key="6">
    <source>
        <dbReference type="ARBA" id="ARBA00022786"/>
    </source>
</evidence>
<evidence type="ECO:0000256" key="4">
    <source>
        <dbReference type="ARBA" id="ARBA00022604"/>
    </source>
</evidence>
<dbReference type="GO" id="GO:0035556">
    <property type="term" value="P:intracellular signal transduction"/>
    <property type="evidence" value="ECO:0007669"/>
    <property type="project" value="InterPro"/>
</dbReference>
<dbReference type="InterPro" id="IPR000980">
    <property type="entry name" value="SH2"/>
</dbReference>
<dbReference type="GO" id="GO:0031410">
    <property type="term" value="C:cytoplasmic vesicle"/>
    <property type="evidence" value="ECO:0007669"/>
    <property type="project" value="UniProtKB-SubCell"/>
</dbReference>
<dbReference type="SMART" id="SM00253">
    <property type="entry name" value="SOCS"/>
    <property type="match status" value="1"/>
</dbReference>
<dbReference type="GO" id="GO:0009968">
    <property type="term" value="P:negative regulation of signal transduction"/>
    <property type="evidence" value="ECO:0007669"/>
    <property type="project" value="UniProtKB-KW"/>
</dbReference>
<dbReference type="SUPFAM" id="SSF158235">
    <property type="entry name" value="SOCS box-like"/>
    <property type="match status" value="1"/>
</dbReference>
<comment type="pathway">
    <text evidence="3">Protein modification; protein ubiquitination.</text>
</comment>
<dbReference type="FunFam" id="1.10.750.20:FF:000005">
    <property type="entry name" value="Suppressor of cytokine signaling 1"/>
    <property type="match status" value="1"/>
</dbReference>
<dbReference type="InterPro" id="IPR035861">
    <property type="entry name" value="SOCS1_SH2"/>
</dbReference>